<feature type="domain" description="Major facilitator superfamily (MFS) profile" evidence="10">
    <location>
        <begin position="11"/>
        <end position="461"/>
    </location>
</feature>
<feature type="transmembrane region" description="Helical" evidence="9">
    <location>
        <begin position="45"/>
        <end position="65"/>
    </location>
</feature>
<comment type="caution">
    <text evidence="11">The sequence shown here is derived from an EMBL/GenBank/DDBJ whole genome shotgun (WGS) entry which is preliminary data.</text>
</comment>
<comment type="similarity">
    <text evidence="2">Belongs to the major facilitator superfamily. EmrB family.</text>
</comment>
<gene>
    <name evidence="11" type="ORF">GK047_10150</name>
</gene>
<dbReference type="EMBL" id="JAAIKC010000002">
    <property type="protein sequence ID" value="NEW06372.1"/>
    <property type="molecule type" value="Genomic_DNA"/>
</dbReference>
<name>A0A6G3ZW66_9BACL</name>
<dbReference type="RefSeq" id="WP_163945044.1">
    <property type="nucleotide sequence ID" value="NZ_JAAIKC010000002.1"/>
</dbReference>
<evidence type="ECO:0000259" key="10">
    <source>
        <dbReference type="PROSITE" id="PS50850"/>
    </source>
</evidence>
<feature type="transmembrane region" description="Helical" evidence="9">
    <location>
        <begin position="77"/>
        <end position="100"/>
    </location>
</feature>
<evidence type="ECO:0000256" key="3">
    <source>
        <dbReference type="ARBA" id="ARBA00022448"/>
    </source>
</evidence>
<feature type="transmembrane region" description="Helical" evidence="9">
    <location>
        <begin position="301"/>
        <end position="318"/>
    </location>
</feature>
<evidence type="ECO:0000256" key="6">
    <source>
        <dbReference type="ARBA" id="ARBA00022989"/>
    </source>
</evidence>
<evidence type="ECO:0000256" key="1">
    <source>
        <dbReference type="ARBA" id="ARBA00004651"/>
    </source>
</evidence>
<evidence type="ECO:0000256" key="2">
    <source>
        <dbReference type="ARBA" id="ARBA00008537"/>
    </source>
</evidence>
<evidence type="ECO:0000313" key="11">
    <source>
        <dbReference type="EMBL" id="NEW06372.1"/>
    </source>
</evidence>
<dbReference type="InterPro" id="IPR004638">
    <property type="entry name" value="EmrB-like"/>
</dbReference>
<dbReference type="PANTHER" id="PTHR42718">
    <property type="entry name" value="MAJOR FACILITATOR SUPERFAMILY MULTIDRUG TRANSPORTER MFSC"/>
    <property type="match status" value="1"/>
</dbReference>
<feature type="transmembrane region" description="Helical" evidence="9">
    <location>
        <begin position="12"/>
        <end position="33"/>
    </location>
</feature>
<accession>A0A6G3ZW66</accession>
<reference evidence="11" key="1">
    <citation type="submission" date="2020-02" db="EMBL/GenBank/DDBJ databases">
        <authorList>
            <person name="Shen X.-R."/>
            <person name="Zhang Y.-X."/>
        </authorList>
    </citation>
    <scope>NUCLEOTIDE SEQUENCE</scope>
    <source>
        <strain evidence="11">SYP-B3998</strain>
    </source>
</reference>
<sequence>MSIRLNPKVVVSIVYVAAMFMAAMDATIVNVALRTISNDLLVPPSAIGTVNVGYLVSLAVFLPVAGWLGDRWGTKRIFLLALGVFTLASALCGLADSLSALTLFRVIQGAGGGLLTPVGMAMLFRTFPPQERAKVSRILVLPIALAPALGPIVSGLLVDQFSWRWVFYVNLPVGILALLFGFIYLKEHKELAAGRLDLPGFLLSLPGLSLVVYALSQGSSRGWSSPEIVGLGGVGILLIAALVFVELRVSKPMLDLRLLTDRLFRTMGLISMFSAAGLLGMLYVFPLMYQEALHASALDTGLTTFPEALGLMLASQITPWSYHRQGPRRLITISLLCAAAIFVLLSLIDQATNPWFPRMLLFGAGFFLGHAVGSVQIASFANIPPSSMGRASTLFTVQNRLGSAFGMALLASVLAAIGTSTVDVVGAEQPNLAAYRVALLGAAVFLLVALLFALRIRDADAAPTMRKRPPVESSAVASEHRAVT</sequence>
<comment type="subcellular location">
    <subcellularLocation>
        <location evidence="1">Cell membrane</location>
        <topology evidence="1">Multi-pass membrane protein</topology>
    </subcellularLocation>
</comment>
<feature type="region of interest" description="Disordered" evidence="8">
    <location>
        <begin position="465"/>
        <end position="484"/>
    </location>
</feature>
<dbReference type="Gene3D" id="1.20.1720.10">
    <property type="entry name" value="Multidrug resistance protein D"/>
    <property type="match status" value="1"/>
</dbReference>
<feature type="transmembrane region" description="Helical" evidence="9">
    <location>
        <begin position="433"/>
        <end position="456"/>
    </location>
</feature>
<proteinExistence type="inferred from homology"/>
<dbReference type="PANTHER" id="PTHR42718:SF9">
    <property type="entry name" value="MAJOR FACILITATOR SUPERFAMILY MULTIDRUG TRANSPORTER MFSC"/>
    <property type="match status" value="1"/>
</dbReference>
<dbReference type="NCBIfam" id="TIGR00711">
    <property type="entry name" value="efflux_EmrB"/>
    <property type="match status" value="1"/>
</dbReference>
<keyword evidence="7 9" id="KW-0472">Membrane</keyword>
<evidence type="ECO:0000256" key="8">
    <source>
        <dbReference type="SAM" id="MobiDB-lite"/>
    </source>
</evidence>
<feature type="transmembrane region" description="Helical" evidence="9">
    <location>
        <begin position="404"/>
        <end position="427"/>
    </location>
</feature>
<dbReference type="InterPro" id="IPR020846">
    <property type="entry name" value="MFS_dom"/>
</dbReference>
<keyword evidence="4" id="KW-1003">Cell membrane</keyword>
<feature type="transmembrane region" description="Helical" evidence="9">
    <location>
        <begin position="360"/>
        <end position="383"/>
    </location>
</feature>
<feature type="transmembrane region" description="Helical" evidence="9">
    <location>
        <begin position="106"/>
        <end position="127"/>
    </location>
</feature>
<feature type="transmembrane region" description="Helical" evidence="9">
    <location>
        <begin position="268"/>
        <end position="289"/>
    </location>
</feature>
<keyword evidence="6 9" id="KW-1133">Transmembrane helix</keyword>
<dbReference type="InterPro" id="IPR011701">
    <property type="entry name" value="MFS"/>
</dbReference>
<feature type="transmembrane region" description="Helical" evidence="9">
    <location>
        <begin position="330"/>
        <end position="348"/>
    </location>
</feature>
<keyword evidence="3" id="KW-0813">Transport</keyword>
<feature type="transmembrane region" description="Helical" evidence="9">
    <location>
        <begin position="139"/>
        <end position="159"/>
    </location>
</feature>
<evidence type="ECO:0000256" key="7">
    <source>
        <dbReference type="ARBA" id="ARBA00023136"/>
    </source>
</evidence>
<dbReference type="AlphaFoldDB" id="A0A6G3ZW66"/>
<dbReference type="PRINTS" id="PR01036">
    <property type="entry name" value="TCRTETB"/>
</dbReference>
<feature type="transmembrane region" description="Helical" evidence="9">
    <location>
        <begin position="197"/>
        <end position="216"/>
    </location>
</feature>
<dbReference type="Gene3D" id="1.20.1250.20">
    <property type="entry name" value="MFS general substrate transporter like domains"/>
    <property type="match status" value="1"/>
</dbReference>
<protein>
    <submittedName>
        <fullName evidence="11">DHA2 family efflux MFS transporter permease subunit</fullName>
    </submittedName>
</protein>
<dbReference type="GO" id="GO:0005886">
    <property type="term" value="C:plasma membrane"/>
    <property type="evidence" value="ECO:0007669"/>
    <property type="project" value="UniProtKB-SubCell"/>
</dbReference>
<feature type="transmembrane region" description="Helical" evidence="9">
    <location>
        <begin position="228"/>
        <end position="247"/>
    </location>
</feature>
<dbReference type="GO" id="GO:0022857">
    <property type="term" value="F:transmembrane transporter activity"/>
    <property type="evidence" value="ECO:0007669"/>
    <property type="project" value="InterPro"/>
</dbReference>
<evidence type="ECO:0000256" key="4">
    <source>
        <dbReference type="ARBA" id="ARBA00022475"/>
    </source>
</evidence>
<evidence type="ECO:0000256" key="5">
    <source>
        <dbReference type="ARBA" id="ARBA00022692"/>
    </source>
</evidence>
<feature type="transmembrane region" description="Helical" evidence="9">
    <location>
        <begin position="165"/>
        <end position="185"/>
    </location>
</feature>
<evidence type="ECO:0000256" key="9">
    <source>
        <dbReference type="SAM" id="Phobius"/>
    </source>
</evidence>
<dbReference type="InterPro" id="IPR036259">
    <property type="entry name" value="MFS_trans_sf"/>
</dbReference>
<organism evidence="11">
    <name type="scientific">Paenibacillus sp. SYP-B3998</name>
    <dbReference type="NCBI Taxonomy" id="2678564"/>
    <lineage>
        <taxon>Bacteria</taxon>
        <taxon>Bacillati</taxon>
        <taxon>Bacillota</taxon>
        <taxon>Bacilli</taxon>
        <taxon>Bacillales</taxon>
        <taxon>Paenibacillaceae</taxon>
        <taxon>Paenibacillus</taxon>
    </lineage>
</organism>
<keyword evidence="5 9" id="KW-0812">Transmembrane</keyword>
<dbReference type="PROSITE" id="PS50850">
    <property type="entry name" value="MFS"/>
    <property type="match status" value="1"/>
</dbReference>
<dbReference type="SUPFAM" id="SSF103473">
    <property type="entry name" value="MFS general substrate transporter"/>
    <property type="match status" value="1"/>
</dbReference>
<dbReference type="Pfam" id="PF07690">
    <property type="entry name" value="MFS_1"/>
    <property type="match status" value="1"/>
</dbReference>